<dbReference type="GeneID" id="113696081"/>
<evidence type="ECO:0000256" key="2">
    <source>
        <dbReference type="ARBA" id="ARBA00022723"/>
    </source>
</evidence>
<dbReference type="Pfam" id="PF03101">
    <property type="entry name" value="FAR1"/>
    <property type="match status" value="1"/>
</dbReference>
<dbReference type="InterPro" id="IPR006564">
    <property type="entry name" value="Znf_PMZ"/>
</dbReference>
<dbReference type="OrthoDB" id="1647550at2759"/>
<dbReference type="Pfam" id="PF04434">
    <property type="entry name" value="SWIM"/>
    <property type="match status" value="1"/>
</dbReference>
<sequence>MGTECRMERELCIECPMEQDQFDHDAAHGSMPEDSTSEQIEPRKEVNLYVGMEFESLDDAFKCYSNYAHNKRFSVRRNRITKSRSDKSIIGQEFVCSKEGFRSKKDSKADMPRDKTRQGCKALVYVSQKEEGKWIIARLVLEHNHVLASPYSKKFLRSKRKKSVAQKNLIDMLDQSGVRPSKIVSVLATQVGGIGNLNVTDHDVCNYLSTKRHKELEKGDAQLMLQYFQKRQSENPGFFYAIQVDIEGRLANCFWADAKSRSLYKHFGDVVTFDPTYLTNKYKMPFVPLTGVNHHYQSILFGGALLWEETEESFVWLLQTWLEAMLGCPPKTVITDQDTAITNAVARVLPHSTHHFCMWHIEKKFPETLSHIYHQNIDFKYHFSKCIHDTITPEEFEMAWTELIEKYKLQNNTWIQKVYSIRERWVPAFVRASFCAGMSTTQRSESMNKFFKDYLNSSTAMSKFVTQYDRAIEARYDKEKEKNFKTKNTKPILKTLYPMEVEAAKVYTRKIFRMFQDELLESQKYVSEKITMKDGVYKYRVHECQKEFPSYIVILNIVEQKVECSCHKFEFVGILCKHALMVFIKKQIHSLPMHYLLDRWTMSAICGRDEGDFSEKLHQAEPLRNSSMWFNDIMVRSLGISEKASRSAKHHRVALQGLQALSDKLDDLPYENEQDSSLSISQVDSHSEIHDLTQGQTSQKSITLFNPVTVASKGRPRTLRMKGGLEKSRKINKCSCCKEKGHNRSTCPKVKN</sequence>
<dbReference type="GO" id="GO:0005634">
    <property type="term" value="C:nucleus"/>
    <property type="evidence" value="ECO:0007669"/>
    <property type="project" value="UniProtKB-SubCell"/>
</dbReference>
<comment type="function">
    <text evidence="6">Putative transcription activator involved in regulating light control of development.</text>
</comment>
<keyword evidence="2 6" id="KW-0479">Metal-binding</keyword>
<dbReference type="PANTHER" id="PTHR31669">
    <property type="entry name" value="PROTEIN FAR1-RELATED SEQUENCE 10-RELATED"/>
    <property type="match status" value="1"/>
</dbReference>
<evidence type="ECO:0000313" key="9">
    <source>
        <dbReference type="RefSeq" id="XP_027071220.2"/>
    </source>
</evidence>
<keyword evidence="3 5" id="KW-0863">Zinc-finger</keyword>
<dbReference type="SMART" id="SM00575">
    <property type="entry name" value="ZnF_PMZ"/>
    <property type="match status" value="1"/>
</dbReference>
<evidence type="ECO:0000256" key="6">
    <source>
        <dbReference type="RuleBase" id="RU367018"/>
    </source>
</evidence>
<dbReference type="InterPro" id="IPR007527">
    <property type="entry name" value="Znf_SWIM"/>
</dbReference>
<dbReference type="Pfam" id="PF10551">
    <property type="entry name" value="MULE"/>
    <property type="match status" value="1"/>
</dbReference>
<evidence type="ECO:0000313" key="8">
    <source>
        <dbReference type="Proteomes" id="UP001652660"/>
    </source>
</evidence>
<organism evidence="8 9">
    <name type="scientific">Coffea arabica</name>
    <name type="common">Arabian coffee</name>
    <dbReference type="NCBI Taxonomy" id="13443"/>
    <lineage>
        <taxon>Eukaryota</taxon>
        <taxon>Viridiplantae</taxon>
        <taxon>Streptophyta</taxon>
        <taxon>Embryophyta</taxon>
        <taxon>Tracheophyta</taxon>
        <taxon>Spermatophyta</taxon>
        <taxon>Magnoliopsida</taxon>
        <taxon>eudicotyledons</taxon>
        <taxon>Gunneridae</taxon>
        <taxon>Pentapetalae</taxon>
        <taxon>asterids</taxon>
        <taxon>lamiids</taxon>
        <taxon>Gentianales</taxon>
        <taxon>Rubiaceae</taxon>
        <taxon>Ixoroideae</taxon>
        <taxon>Gardenieae complex</taxon>
        <taxon>Bertiereae - Coffeeae clade</taxon>
        <taxon>Coffeeae</taxon>
        <taxon>Coffea</taxon>
    </lineage>
</organism>
<evidence type="ECO:0000256" key="3">
    <source>
        <dbReference type="ARBA" id="ARBA00022771"/>
    </source>
</evidence>
<keyword evidence="8" id="KW-1185">Reference proteome</keyword>
<protein>
    <recommendedName>
        <fullName evidence="6">Protein FAR1-RELATED SEQUENCE</fullName>
    </recommendedName>
</protein>
<dbReference type="InterPro" id="IPR018289">
    <property type="entry name" value="MULE_transposase_dom"/>
</dbReference>
<evidence type="ECO:0000259" key="7">
    <source>
        <dbReference type="PROSITE" id="PS50966"/>
    </source>
</evidence>
<dbReference type="PANTHER" id="PTHR31669:SF293">
    <property type="entry name" value="PROTEIN FAR1-RELATED SEQUENCE"/>
    <property type="match status" value="1"/>
</dbReference>
<dbReference type="GO" id="GO:0006355">
    <property type="term" value="P:regulation of DNA-templated transcription"/>
    <property type="evidence" value="ECO:0007669"/>
    <property type="project" value="UniProtKB-UniRule"/>
</dbReference>
<keyword evidence="4 6" id="KW-0862">Zinc</keyword>
<dbReference type="Proteomes" id="UP001652660">
    <property type="component" value="Chromosome 1e"/>
</dbReference>
<dbReference type="GO" id="GO:0008270">
    <property type="term" value="F:zinc ion binding"/>
    <property type="evidence" value="ECO:0007669"/>
    <property type="project" value="UniProtKB-UniRule"/>
</dbReference>
<evidence type="ECO:0000256" key="1">
    <source>
        <dbReference type="ARBA" id="ARBA00005889"/>
    </source>
</evidence>
<dbReference type="AlphaFoldDB" id="A0A6P6SZJ5"/>
<name>A0A6P6SZJ5_COFAR</name>
<gene>
    <name evidence="9" type="primary">LOC113696081</name>
</gene>
<evidence type="ECO:0000256" key="4">
    <source>
        <dbReference type="ARBA" id="ARBA00022833"/>
    </source>
</evidence>
<comment type="subcellular location">
    <subcellularLocation>
        <location evidence="6">Nucleus</location>
    </subcellularLocation>
</comment>
<dbReference type="PROSITE" id="PS50966">
    <property type="entry name" value="ZF_SWIM"/>
    <property type="match status" value="1"/>
</dbReference>
<dbReference type="InterPro" id="IPR031052">
    <property type="entry name" value="FHY3/FAR1"/>
</dbReference>
<reference evidence="9" key="2">
    <citation type="submission" date="2025-08" db="UniProtKB">
        <authorList>
            <consortium name="RefSeq"/>
        </authorList>
    </citation>
    <scope>IDENTIFICATION</scope>
    <source>
        <tissue evidence="9">Leaves</tissue>
    </source>
</reference>
<dbReference type="InterPro" id="IPR004330">
    <property type="entry name" value="FAR1_DNA_bnd_dom"/>
</dbReference>
<accession>A0A6P6SZJ5</accession>
<reference evidence="8" key="1">
    <citation type="journal article" date="2025" name="Foods">
        <title>Unveiling the Microbial Signatures of Arabica Coffee Cherries: Insights into Ripeness Specific Diversity, Functional Traits, and Implications for Quality and Safety.</title>
        <authorList>
            <consortium name="RefSeq"/>
            <person name="Tenea G.N."/>
            <person name="Cifuentes V."/>
            <person name="Reyes P."/>
            <person name="Cevallos-Vallejos M."/>
        </authorList>
    </citation>
    <scope>NUCLEOTIDE SEQUENCE [LARGE SCALE GENOMIC DNA]</scope>
</reference>
<feature type="domain" description="SWIM-type" evidence="7">
    <location>
        <begin position="551"/>
        <end position="587"/>
    </location>
</feature>
<dbReference type="RefSeq" id="XP_027071220.2">
    <property type="nucleotide sequence ID" value="XM_027215419.2"/>
</dbReference>
<proteinExistence type="inferred from homology"/>
<comment type="similarity">
    <text evidence="1 6">Belongs to the FHY3/FAR1 family.</text>
</comment>
<evidence type="ECO:0000256" key="5">
    <source>
        <dbReference type="PROSITE-ProRule" id="PRU00325"/>
    </source>
</evidence>
<keyword evidence="6" id="KW-0539">Nucleus</keyword>